<evidence type="ECO:0000259" key="1">
    <source>
        <dbReference type="Pfam" id="PF06094"/>
    </source>
</evidence>
<name>A0ABS0B5G8_9GAMM</name>
<dbReference type="InterPro" id="IPR013024">
    <property type="entry name" value="GGCT-like"/>
</dbReference>
<dbReference type="InterPro" id="IPR009288">
    <property type="entry name" value="AIG2-like_dom"/>
</dbReference>
<dbReference type="Proteomes" id="UP001429984">
    <property type="component" value="Unassembled WGS sequence"/>
</dbReference>
<evidence type="ECO:0000313" key="2">
    <source>
        <dbReference type="EMBL" id="MBF6023298.1"/>
    </source>
</evidence>
<protein>
    <submittedName>
        <fullName evidence="2">Gamma-glutamylcyclotransferase</fullName>
    </submittedName>
</protein>
<reference evidence="2 3" key="1">
    <citation type="submission" date="2020-11" db="EMBL/GenBank/DDBJ databases">
        <title>Draft Genome Sequence and Secondary Metabolite Biosynthetic Potential of the Lysobacter niastensis Type strain DSM 18481.</title>
        <authorList>
            <person name="Turrini P."/>
            <person name="Artuso I."/>
            <person name="Tescari M."/>
            <person name="Lugli G.A."/>
            <person name="Frangipani E."/>
            <person name="Ventura M."/>
            <person name="Visca P."/>
        </authorList>
    </citation>
    <scope>NUCLEOTIDE SEQUENCE [LARGE SCALE GENOMIC DNA]</scope>
    <source>
        <strain evidence="2 3">DSM 18481</strain>
    </source>
</reference>
<dbReference type="Gene3D" id="3.10.490.10">
    <property type="entry name" value="Gamma-glutamyl cyclotransferase-like"/>
    <property type="match status" value="1"/>
</dbReference>
<dbReference type="EMBL" id="JADLZT010000002">
    <property type="protein sequence ID" value="MBF6023298.1"/>
    <property type="molecule type" value="Genomic_DNA"/>
</dbReference>
<comment type="caution">
    <text evidence="2">The sequence shown here is derived from an EMBL/GenBank/DDBJ whole genome shotgun (WGS) entry which is preliminary data.</text>
</comment>
<proteinExistence type="predicted"/>
<sequence length="118" mass="12884">MTNRLFVYGTLAPGQPNAHVLADIPGTWEPATVRGRLYQEGWGAVMGYPGIVLDEHGDEIPGLLFSADSLSHYWARIDEFEGEGYTRVLTLARRNNGTTVDAYVYRLSGADRGADPAA</sequence>
<organism evidence="2 3">
    <name type="scientific">Lysobacter niastensis</name>
    <dbReference type="NCBI Taxonomy" id="380629"/>
    <lineage>
        <taxon>Bacteria</taxon>
        <taxon>Pseudomonadati</taxon>
        <taxon>Pseudomonadota</taxon>
        <taxon>Gammaproteobacteria</taxon>
        <taxon>Lysobacterales</taxon>
        <taxon>Lysobacteraceae</taxon>
        <taxon>Lysobacter</taxon>
    </lineage>
</organism>
<dbReference type="RefSeq" id="WP_194929888.1">
    <property type="nucleotide sequence ID" value="NZ_JADLZT010000002.1"/>
</dbReference>
<dbReference type="SUPFAM" id="SSF110857">
    <property type="entry name" value="Gamma-glutamyl cyclotransferase-like"/>
    <property type="match status" value="1"/>
</dbReference>
<feature type="domain" description="Gamma-glutamylcyclotransferase AIG2-like" evidence="1">
    <location>
        <begin position="5"/>
        <end position="109"/>
    </location>
</feature>
<evidence type="ECO:0000313" key="3">
    <source>
        <dbReference type="Proteomes" id="UP001429984"/>
    </source>
</evidence>
<dbReference type="CDD" id="cd06661">
    <property type="entry name" value="GGCT_like"/>
    <property type="match status" value="1"/>
</dbReference>
<accession>A0ABS0B5G8</accession>
<dbReference type="InterPro" id="IPR036568">
    <property type="entry name" value="GGCT-like_sf"/>
</dbReference>
<keyword evidence="3" id="KW-1185">Reference proteome</keyword>
<dbReference type="Pfam" id="PF06094">
    <property type="entry name" value="GGACT"/>
    <property type="match status" value="1"/>
</dbReference>
<gene>
    <name evidence="2" type="ORF">IU514_04555</name>
</gene>